<evidence type="ECO:0000313" key="11">
    <source>
        <dbReference type="Proteomes" id="UP000000378"/>
    </source>
</evidence>
<keyword evidence="8" id="KW-1003">Cell membrane</keyword>
<dbReference type="Pfam" id="PF00213">
    <property type="entry name" value="OSCP"/>
    <property type="match status" value="1"/>
</dbReference>
<dbReference type="PANTHER" id="PTHR11910">
    <property type="entry name" value="ATP SYNTHASE DELTA CHAIN"/>
    <property type="match status" value="1"/>
</dbReference>
<keyword evidence="9" id="KW-0175">Coiled coil</keyword>
<gene>
    <name evidence="8" type="primary">atpH</name>
    <name evidence="10" type="ordered locus">Slip_2285</name>
</gene>
<comment type="function">
    <text evidence="8">F(1)F(0) ATP synthase produces ATP from ADP in the presence of a proton or sodium gradient. F-type ATPases consist of two structural domains, F(1) containing the extramembraneous catalytic core and F(0) containing the membrane proton channel, linked together by a central stalk and a peripheral stalk. During catalysis, ATP synthesis in the catalytic domain of F(1) is coupled via a rotary mechanism of the central stalk subunits to proton translocation.</text>
</comment>
<keyword evidence="7 8" id="KW-0066">ATP synthesis</keyword>
<dbReference type="NCBIfam" id="NF004402">
    <property type="entry name" value="PRK05758.2-2"/>
    <property type="match status" value="1"/>
</dbReference>
<proteinExistence type="inferred from homology"/>
<comment type="subunit">
    <text evidence="8">F-type ATPases have 2 components, F(1) - the catalytic core - and F(0) - the membrane proton channel. F(1) has five subunits: alpha(3), beta(3), gamma(1), delta(1), epsilon(1). F(0) has three main subunits: a(1), b(2) and c(10-14). The alpha and beta chains form an alternating ring which encloses part of the gamma chain. F(1) is attached to F(0) by a central stalk formed by the gamma and epsilon chains, while a peripheral stalk is formed by the delta and b chains.</text>
</comment>
<dbReference type="EMBL" id="CP002048">
    <property type="protein sequence ID" value="ADI03026.1"/>
    <property type="molecule type" value="Genomic_DNA"/>
</dbReference>
<evidence type="ECO:0000256" key="7">
    <source>
        <dbReference type="ARBA" id="ARBA00023310"/>
    </source>
</evidence>
<dbReference type="RefSeq" id="WP_013176428.1">
    <property type="nucleotide sequence ID" value="NC_014220.1"/>
</dbReference>
<evidence type="ECO:0000256" key="3">
    <source>
        <dbReference type="ARBA" id="ARBA00022781"/>
    </source>
</evidence>
<dbReference type="HOGENOM" id="CLU_085114_1_1_9"/>
<dbReference type="OrthoDB" id="9802471at2"/>
<reference evidence="11" key="1">
    <citation type="journal article" date="2010" name="Stand. Genomic Sci.">
        <title>Complete genome sequence of Syntrophothermus lipocalidus type strain (TGB-C1T).</title>
        <authorList>
            <consortium name="US DOE Joint Genome Institute (JGI-PGF)"/>
            <person name="Djao O."/>
            <person name="Zhang X."/>
            <person name="Lucas S."/>
            <person name="Lapidus A."/>
            <person name="Glavina Del Rio T."/>
            <person name="Nolan M."/>
            <person name="Tice H."/>
            <person name="Cheng J."/>
            <person name="Han C."/>
            <person name="Tapia R."/>
            <person name="Goodwin L."/>
            <person name="Pitluck S."/>
            <person name="Liolios K."/>
            <person name="Ivanova N."/>
            <person name="Mavromatis K."/>
            <person name="Mikhailova N."/>
            <person name="Ovchinnikova G."/>
            <person name="Pati A."/>
            <person name="Brambilla E."/>
            <person name="Chen A."/>
            <person name="Palaniappan K."/>
            <person name="Land M."/>
            <person name="Hauser L."/>
            <person name="Chang Y."/>
            <person name="Jeffries C."/>
            <person name="Rohde M."/>
            <person name="Sikorski J."/>
            <person name="Spring S."/>
            <person name="Goker M."/>
            <person name="Detter J."/>
            <person name="Woyke T."/>
            <person name="Bristow J."/>
            <person name="Eisen J."/>
            <person name="Markowitz V."/>
            <person name="Hugenholtz P."/>
            <person name="Kyrpides N."/>
            <person name="Klenk H."/>
        </authorList>
    </citation>
    <scope>NUCLEOTIDE SEQUENCE [LARGE SCALE GENOMIC DNA]</scope>
    <source>
        <strain evidence="11">DSM 12680 / TGB-C1</strain>
    </source>
</reference>
<evidence type="ECO:0000256" key="5">
    <source>
        <dbReference type="ARBA" id="ARBA00023136"/>
    </source>
</evidence>
<evidence type="ECO:0000256" key="2">
    <source>
        <dbReference type="ARBA" id="ARBA00022448"/>
    </source>
</evidence>
<evidence type="ECO:0000256" key="1">
    <source>
        <dbReference type="ARBA" id="ARBA00004370"/>
    </source>
</evidence>
<dbReference type="Gene3D" id="1.10.520.20">
    <property type="entry name" value="N-terminal domain of the delta subunit of the F1F0-ATP synthase"/>
    <property type="match status" value="1"/>
</dbReference>
<feature type="coiled-coil region" evidence="9">
    <location>
        <begin position="17"/>
        <end position="44"/>
    </location>
</feature>
<dbReference type="InterPro" id="IPR026015">
    <property type="entry name" value="ATP_synth_OSCP/delta_N_sf"/>
</dbReference>
<evidence type="ECO:0000256" key="6">
    <source>
        <dbReference type="ARBA" id="ARBA00023196"/>
    </source>
</evidence>
<keyword evidence="6 8" id="KW-0139">CF(1)</keyword>
<comment type="similarity">
    <text evidence="8">Belongs to the ATPase delta chain family.</text>
</comment>
<dbReference type="STRING" id="643648.Slip_2285"/>
<protein>
    <recommendedName>
        <fullName evidence="8">ATP synthase subunit delta</fullName>
    </recommendedName>
    <alternativeName>
        <fullName evidence="8">ATP synthase F(1) sector subunit delta</fullName>
    </alternativeName>
    <alternativeName>
        <fullName evidence="8">F-type ATPase subunit delta</fullName>
        <shortName evidence="8">F-ATPase subunit delta</shortName>
    </alternativeName>
</protein>
<dbReference type="InterPro" id="IPR000711">
    <property type="entry name" value="ATPase_OSCP/dsu"/>
</dbReference>
<organism evidence="10 11">
    <name type="scientific">Syntrophothermus lipocalidus (strain DSM 12680 / TGB-C1)</name>
    <dbReference type="NCBI Taxonomy" id="643648"/>
    <lineage>
        <taxon>Bacteria</taxon>
        <taxon>Bacillati</taxon>
        <taxon>Bacillota</taxon>
        <taxon>Clostridia</taxon>
        <taxon>Eubacteriales</taxon>
        <taxon>Syntrophomonadaceae</taxon>
        <taxon>Syntrophothermus</taxon>
    </lineage>
</organism>
<dbReference type="HAMAP" id="MF_01416">
    <property type="entry name" value="ATP_synth_delta_bact"/>
    <property type="match status" value="1"/>
</dbReference>
<comment type="subcellular location">
    <subcellularLocation>
        <location evidence="8">Cell membrane</location>
        <topology evidence="8">Peripheral membrane protein</topology>
    </subcellularLocation>
    <subcellularLocation>
        <location evidence="1">Membrane</location>
    </subcellularLocation>
</comment>
<dbReference type="NCBIfam" id="NF004403">
    <property type="entry name" value="PRK05758.2-4"/>
    <property type="match status" value="1"/>
</dbReference>
<evidence type="ECO:0000313" key="10">
    <source>
        <dbReference type="EMBL" id="ADI03026.1"/>
    </source>
</evidence>
<dbReference type="AlphaFoldDB" id="D7CJS1"/>
<dbReference type="InterPro" id="IPR020781">
    <property type="entry name" value="ATPase_OSCP/d_CS"/>
</dbReference>
<keyword evidence="11" id="KW-1185">Reference proteome</keyword>
<dbReference type="SUPFAM" id="SSF47928">
    <property type="entry name" value="N-terminal domain of the delta subunit of the F1F0-ATP synthase"/>
    <property type="match status" value="1"/>
</dbReference>
<keyword evidence="5 8" id="KW-0472">Membrane</keyword>
<evidence type="ECO:0000256" key="8">
    <source>
        <dbReference type="HAMAP-Rule" id="MF_01416"/>
    </source>
</evidence>
<dbReference type="KEGG" id="slp:Slip_2285"/>
<dbReference type="eggNOG" id="COG0712">
    <property type="taxonomic scope" value="Bacteria"/>
</dbReference>
<dbReference type="Proteomes" id="UP000000378">
    <property type="component" value="Chromosome"/>
</dbReference>
<evidence type="ECO:0000256" key="4">
    <source>
        <dbReference type="ARBA" id="ARBA00023065"/>
    </source>
</evidence>
<dbReference type="GO" id="GO:0046933">
    <property type="term" value="F:proton-transporting ATP synthase activity, rotational mechanism"/>
    <property type="evidence" value="ECO:0007669"/>
    <property type="project" value="UniProtKB-UniRule"/>
</dbReference>
<keyword evidence="2 8" id="KW-0813">Transport</keyword>
<keyword evidence="4 8" id="KW-0406">Ion transport</keyword>
<dbReference type="PROSITE" id="PS00389">
    <property type="entry name" value="ATPASE_DELTA"/>
    <property type="match status" value="1"/>
</dbReference>
<reference evidence="10 11" key="2">
    <citation type="journal article" date="2010" name="Stand. Genomic Sci.">
        <title>Complete genome sequence of Syntrophothermus lipocalidus type strain (TGB-C1).</title>
        <authorList>
            <person name="Djao O.D."/>
            <person name="Zhang X."/>
            <person name="Lucas S."/>
            <person name="Lapidus A."/>
            <person name="Del Rio T.G."/>
            <person name="Nolan M."/>
            <person name="Tice H."/>
            <person name="Cheng J.F."/>
            <person name="Han C."/>
            <person name="Tapia R."/>
            <person name="Goodwin L."/>
            <person name="Pitluck S."/>
            <person name="Liolios K."/>
            <person name="Ivanova N."/>
            <person name="Mavromatis K."/>
            <person name="Mikhailova N."/>
            <person name="Ovchinnikova G."/>
            <person name="Pati A."/>
            <person name="Brambilla E."/>
            <person name="Chen A."/>
            <person name="Palaniappan K."/>
            <person name="Land M."/>
            <person name="Hauser L."/>
            <person name="Chang Y.J."/>
            <person name="Jeffries C.D."/>
            <person name="Rohde M."/>
            <person name="Sikorski J."/>
            <person name="Spring S."/>
            <person name="Goker M."/>
            <person name="Detter J.C."/>
            <person name="Woyke T."/>
            <person name="Bristow J."/>
            <person name="Eisen J.A."/>
            <person name="Markowitz V."/>
            <person name="Hugenholtz P."/>
            <person name="Kyrpides N.C."/>
            <person name="Klenk H.P."/>
        </authorList>
    </citation>
    <scope>NUCLEOTIDE SEQUENCE [LARGE SCALE GENOMIC DNA]</scope>
    <source>
        <strain evidence="11">DSM 12680 / TGB-C1</strain>
    </source>
</reference>
<dbReference type="GO" id="GO:0045259">
    <property type="term" value="C:proton-transporting ATP synthase complex"/>
    <property type="evidence" value="ECO:0007669"/>
    <property type="project" value="UniProtKB-KW"/>
</dbReference>
<accession>D7CJS1</accession>
<dbReference type="PRINTS" id="PR00125">
    <property type="entry name" value="ATPASEDELTA"/>
</dbReference>
<name>D7CJS1_SYNLT</name>
<dbReference type="GO" id="GO:0005886">
    <property type="term" value="C:plasma membrane"/>
    <property type="evidence" value="ECO:0007669"/>
    <property type="project" value="UniProtKB-SubCell"/>
</dbReference>
<evidence type="ECO:0000256" key="9">
    <source>
        <dbReference type="SAM" id="Coils"/>
    </source>
</evidence>
<comment type="function">
    <text evidence="8">This protein is part of the stalk that links CF(0) to CF(1). It either transmits conformational changes from CF(0) to CF(1) or is implicated in proton conduction.</text>
</comment>
<dbReference type="NCBIfam" id="TIGR01145">
    <property type="entry name" value="ATP_synt_delta"/>
    <property type="match status" value="1"/>
</dbReference>
<sequence length="182" mass="20691">MLNKSVARRYAEALFAIAQDNNKVDELQGELELVVQAINAHEELKAYMLHPLIPPKDKKDVIVKLFGDKISEVTKNFLFLVSDKRREAYIEAMYEEYKAMANEFKNVLHADLVSAKKLEESDISMLRERLATATGKSIDFNVSIDPSLIGGIRVRVGDRIIDASIKKKLEMLKDNLRKVKIS</sequence>
<keyword evidence="3 8" id="KW-0375">Hydrogen ion transport</keyword>